<dbReference type="EMBL" id="CAJVQC010075770">
    <property type="protein sequence ID" value="CAG8814106.1"/>
    <property type="molecule type" value="Genomic_DNA"/>
</dbReference>
<proteinExistence type="predicted"/>
<name>A0ACA9RXW6_9GLOM</name>
<feature type="non-terminal residue" evidence="1">
    <location>
        <position position="1"/>
    </location>
</feature>
<keyword evidence="2" id="KW-1185">Reference proteome</keyword>
<protein>
    <submittedName>
        <fullName evidence="1">9503_t:CDS:1</fullName>
    </submittedName>
</protein>
<feature type="non-terminal residue" evidence="1">
    <location>
        <position position="212"/>
    </location>
</feature>
<gene>
    <name evidence="1" type="ORF">RPERSI_LOCUS23916</name>
</gene>
<reference evidence="1" key="1">
    <citation type="submission" date="2021-06" db="EMBL/GenBank/DDBJ databases">
        <authorList>
            <person name="Kallberg Y."/>
            <person name="Tangrot J."/>
            <person name="Rosling A."/>
        </authorList>
    </citation>
    <scope>NUCLEOTIDE SEQUENCE</scope>
    <source>
        <strain evidence="1">MA461A</strain>
    </source>
</reference>
<organism evidence="1 2">
    <name type="scientific">Racocetra persica</name>
    <dbReference type="NCBI Taxonomy" id="160502"/>
    <lineage>
        <taxon>Eukaryota</taxon>
        <taxon>Fungi</taxon>
        <taxon>Fungi incertae sedis</taxon>
        <taxon>Mucoromycota</taxon>
        <taxon>Glomeromycotina</taxon>
        <taxon>Glomeromycetes</taxon>
        <taxon>Diversisporales</taxon>
        <taxon>Gigasporaceae</taxon>
        <taxon>Racocetra</taxon>
    </lineage>
</organism>
<evidence type="ECO:0000313" key="1">
    <source>
        <dbReference type="EMBL" id="CAG8814106.1"/>
    </source>
</evidence>
<evidence type="ECO:0000313" key="2">
    <source>
        <dbReference type="Proteomes" id="UP000789920"/>
    </source>
</evidence>
<sequence>MEDFNSRRYKVNRVIKILNAITLVDDKKLCAPLPSPPPSPKNNNSPQPSTNPQPSMNKESISQPLTSDEIKISQPLPNDVMSPSVSNEFIPLIVMADVLYSEFTNLLNKGLRTDAILDLISSNEITISDVFNWLLNNQSKTEYICLLGLLYYYYSPSSQDYDKALSLFFNAGSDYDSVAQNHVGECIGEGVEMNPTEALKWLSRSASNDNVI</sequence>
<comment type="caution">
    <text evidence="1">The sequence shown here is derived from an EMBL/GenBank/DDBJ whole genome shotgun (WGS) entry which is preliminary data.</text>
</comment>
<dbReference type="Proteomes" id="UP000789920">
    <property type="component" value="Unassembled WGS sequence"/>
</dbReference>
<accession>A0ACA9RXW6</accession>